<dbReference type="Gene3D" id="1.10.287.2250">
    <property type="match status" value="1"/>
</dbReference>
<dbReference type="AlphaFoldDB" id="A0AAP0RXH2"/>
<sequence>MSGILRSRLMSFVSKKYRLANPTRELNISSAYPVKISAILGSRLMSSISENYRLENPVEEPIISSASPVEGQLPRTPRFILVPAVPRRLKNSGIQITAASDSSGEIDHCGMDDVSVSDTFKFNETDLASEESLWALYERWMSFHKVFRGPKKLKKRFKAFKDSVKVVHESNTTSDSCRFALNEFADSLPSESCCHGYPRNYI</sequence>
<dbReference type="InterPro" id="IPR013201">
    <property type="entry name" value="Prot_inhib_I29"/>
</dbReference>
<reference evidence="2 3" key="1">
    <citation type="journal article" date="2024" name="Plant J.">
        <title>Genome sequences and population genomics reveal climatic adaptation and genomic divergence between two closely related sweetgum species.</title>
        <authorList>
            <person name="Xu W.Q."/>
            <person name="Ren C.Q."/>
            <person name="Zhang X.Y."/>
            <person name="Comes H.P."/>
            <person name="Liu X.H."/>
            <person name="Li Y.G."/>
            <person name="Kettle C.J."/>
            <person name="Jalonen R."/>
            <person name="Gaisberger H."/>
            <person name="Ma Y.Z."/>
            <person name="Qiu Y.X."/>
        </authorList>
    </citation>
    <scope>NUCLEOTIDE SEQUENCE [LARGE SCALE GENOMIC DNA]</scope>
    <source>
        <strain evidence="2">Hangzhou</strain>
    </source>
</reference>
<name>A0AAP0RXH2_LIQFO</name>
<proteinExistence type="predicted"/>
<dbReference type="Pfam" id="PF08246">
    <property type="entry name" value="Inhibitor_I29"/>
    <property type="match status" value="1"/>
</dbReference>
<dbReference type="EMBL" id="JBBPBK010000004">
    <property type="protein sequence ID" value="KAK9286214.1"/>
    <property type="molecule type" value="Genomic_DNA"/>
</dbReference>
<keyword evidence="3" id="KW-1185">Reference proteome</keyword>
<organism evidence="2 3">
    <name type="scientific">Liquidambar formosana</name>
    <name type="common">Formosan gum</name>
    <dbReference type="NCBI Taxonomy" id="63359"/>
    <lineage>
        <taxon>Eukaryota</taxon>
        <taxon>Viridiplantae</taxon>
        <taxon>Streptophyta</taxon>
        <taxon>Embryophyta</taxon>
        <taxon>Tracheophyta</taxon>
        <taxon>Spermatophyta</taxon>
        <taxon>Magnoliopsida</taxon>
        <taxon>eudicotyledons</taxon>
        <taxon>Gunneridae</taxon>
        <taxon>Pentapetalae</taxon>
        <taxon>Saxifragales</taxon>
        <taxon>Altingiaceae</taxon>
        <taxon>Liquidambar</taxon>
    </lineage>
</organism>
<dbReference type="InterPro" id="IPR038765">
    <property type="entry name" value="Papain-like_cys_pep_sf"/>
</dbReference>
<dbReference type="SUPFAM" id="SSF54001">
    <property type="entry name" value="Cysteine proteinases"/>
    <property type="match status" value="1"/>
</dbReference>
<protein>
    <recommendedName>
        <fullName evidence="1">Cathepsin propeptide inhibitor domain-containing protein</fullName>
    </recommendedName>
</protein>
<evidence type="ECO:0000313" key="2">
    <source>
        <dbReference type="EMBL" id="KAK9286214.1"/>
    </source>
</evidence>
<comment type="caution">
    <text evidence="2">The sequence shown here is derived from an EMBL/GenBank/DDBJ whole genome shotgun (WGS) entry which is preliminary data.</text>
</comment>
<evidence type="ECO:0000259" key="1">
    <source>
        <dbReference type="SMART" id="SM00848"/>
    </source>
</evidence>
<feature type="domain" description="Cathepsin propeptide inhibitor" evidence="1">
    <location>
        <begin position="137"/>
        <end position="192"/>
    </location>
</feature>
<evidence type="ECO:0000313" key="3">
    <source>
        <dbReference type="Proteomes" id="UP001415857"/>
    </source>
</evidence>
<dbReference type="Proteomes" id="UP001415857">
    <property type="component" value="Unassembled WGS sequence"/>
</dbReference>
<gene>
    <name evidence="2" type="ORF">L1049_014599</name>
</gene>
<accession>A0AAP0RXH2</accession>
<dbReference type="SMART" id="SM00848">
    <property type="entry name" value="Inhibitor_I29"/>
    <property type="match status" value="1"/>
</dbReference>